<dbReference type="InterPro" id="IPR036249">
    <property type="entry name" value="Thioredoxin-like_sf"/>
</dbReference>
<proteinExistence type="predicted"/>
<feature type="transmembrane region" description="Helical" evidence="7">
    <location>
        <begin position="514"/>
        <end position="533"/>
    </location>
</feature>
<dbReference type="InterPro" id="IPR028250">
    <property type="entry name" value="DsbDN"/>
</dbReference>
<accession>A0AAP5UXJ5</accession>
<dbReference type="Gene3D" id="3.40.30.10">
    <property type="entry name" value="Glutaredoxin"/>
    <property type="match status" value="1"/>
</dbReference>
<dbReference type="GO" id="GO:0016020">
    <property type="term" value="C:membrane"/>
    <property type="evidence" value="ECO:0007669"/>
    <property type="project" value="UniProtKB-SubCell"/>
</dbReference>
<sequence length="700" mass="73353">MPRFTRVGAFFALVATLLLAPSLEARAASSNWAGDQRASVRIITATDAVAGNTLQIGVEFRYPNGWHGYWRTPGDAGIAPIFDWSRSGNVASASVSWPAPSRLVISGLQNSVYTGDFILPVSLKLDHPHEATRLALTLDYASCANVCVPEHAEVALTLPPGMDGASSEAAAIAAAAQRVPQTPAQAGIGVMDSMLEQTSAGRRLKVDLRSDGTPFRSPDLFVEGAEAGLPAAPQVHLSNHGHQAALEVDLPPAAAAKEPLRLTVVDGPRAAEFTVASVVSTGDDDHGIVVILGLALLGGLILNFMPCVLPILSIKVFSVAKAAGTERKTARRVALATALGIITSFGLLATVLSILKLAGASLGWGIQFQQPWFLAGMAVVTTLFAASFFDWLPINLPPILSGGASGASNRGPLVEAFVGGMLSTLLATPCSAPLVGTVIGFALARSPFEITAVLLALGVGMALPFLTLALAPSLATRLPRPGQWMIHLRRIMGLLLLTTSIWLIASLWNIAGMAVASLVSIVLITMLSVRAAVTRWASLRTARWSGAATALLACCAVAISSLTSPGAGARSAPPTEWQAFDPNAISTLVASGKTVLVDVTASWCLTCKVNELSVLDTAAVRTRLKQDNIVRMRADWSRYNPGVLAYIQGFGRFGIPLDVVYGPRMPQGQLLPEILQTSTLFHALDNATPAKTAKSNSSAD</sequence>
<keyword evidence="6" id="KW-0676">Redox-active center</keyword>
<keyword evidence="2 7" id="KW-0812">Transmembrane</keyword>
<feature type="transmembrane region" description="Helical" evidence="7">
    <location>
        <begin position="491"/>
        <end position="508"/>
    </location>
</feature>
<dbReference type="CDD" id="cd02953">
    <property type="entry name" value="DsbDgamma"/>
    <property type="match status" value="1"/>
</dbReference>
<protein>
    <submittedName>
        <fullName evidence="11">Protein-disulfide reductase DsbD family protein</fullName>
    </submittedName>
</protein>
<feature type="domain" description="Cytochrome C biogenesis protein transmembrane" evidence="9">
    <location>
        <begin position="289"/>
        <end position="506"/>
    </location>
</feature>
<dbReference type="Pfam" id="PF13899">
    <property type="entry name" value="Thioredoxin_7"/>
    <property type="match status" value="1"/>
</dbReference>
<dbReference type="Pfam" id="PF02683">
    <property type="entry name" value="DsbD_TM"/>
    <property type="match status" value="1"/>
</dbReference>
<name>A0AAP5UXJ5_9BURK</name>
<dbReference type="PANTHER" id="PTHR32234">
    <property type="entry name" value="THIOL:DISULFIDE INTERCHANGE PROTEIN DSBD"/>
    <property type="match status" value="1"/>
</dbReference>
<dbReference type="Pfam" id="PF11412">
    <property type="entry name" value="DsbD_N"/>
    <property type="match status" value="1"/>
</dbReference>
<keyword evidence="5 7" id="KW-0472">Membrane</keyword>
<evidence type="ECO:0000256" key="2">
    <source>
        <dbReference type="ARBA" id="ARBA00022692"/>
    </source>
</evidence>
<evidence type="ECO:0000256" key="4">
    <source>
        <dbReference type="ARBA" id="ARBA00022989"/>
    </source>
</evidence>
<feature type="domain" description="Thiol:disulfide interchange protein DsbD N-terminal" evidence="10">
    <location>
        <begin position="42"/>
        <end position="157"/>
    </location>
</feature>
<feature type="transmembrane region" description="Helical" evidence="7">
    <location>
        <begin position="413"/>
        <end position="444"/>
    </location>
</feature>
<evidence type="ECO:0000256" key="1">
    <source>
        <dbReference type="ARBA" id="ARBA00004141"/>
    </source>
</evidence>
<feature type="signal peptide" evidence="8">
    <location>
        <begin position="1"/>
        <end position="27"/>
    </location>
</feature>
<dbReference type="InterPro" id="IPR017937">
    <property type="entry name" value="Thioredoxin_CS"/>
</dbReference>
<dbReference type="PROSITE" id="PS00194">
    <property type="entry name" value="THIOREDOXIN_1"/>
    <property type="match status" value="1"/>
</dbReference>
<dbReference type="GO" id="GO:0017004">
    <property type="term" value="P:cytochrome complex assembly"/>
    <property type="evidence" value="ECO:0007669"/>
    <property type="project" value="UniProtKB-KW"/>
</dbReference>
<keyword evidence="8" id="KW-0732">Signal</keyword>
<dbReference type="GO" id="GO:0015035">
    <property type="term" value="F:protein-disulfide reductase activity"/>
    <property type="evidence" value="ECO:0007669"/>
    <property type="project" value="TreeGrafter"/>
</dbReference>
<comment type="caution">
    <text evidence="11">The sequence shown here is derived from an EMBL/GenBank/DDBJ whole genome shotgun (WGS) entry which is preliminary data.</text>
</comment>
<reference evidence="11" key="1">
    <citation type="submission" date="2022-08" db="EMBL/GenBank/DDBJ databases">
        <authorList>
            <person name="Kim S.-J."/>
        </authorList>
    </citation>
    <scope>NUCLEOTIDE SEQUENCE</scope>
    <source>
        <strain evidence="11">KJ</strain>
    </source>
</reference>
<comment type="subcellular location">
    <subcellularLocation>
        <location evidence="1">Membrane</location>
        <topology evidence="1">Multi-pass membrane protein</topology>
    </subcellularLocation>
</comment>
<evidence type="ECO:0000313" key="11">
    <source>
        <dbReference type="EMBL" id="MDT8842443.1"/>
    </source>
</evidence>
<evidence type="ECO:0000259" key="9">
    <source>
        <dbReference type="Pfam" id="PF02683"/>
    </source>
</evidence>
<evidence type="ECO:0000313" key="12">
    <source>
        <dbReference type="Proteomes" id="UP001246473"/>
    </source>
</evidence>
<evidence type="ECO:0000256" key="8">
    <source>
        <dbReference type="SAM" id="SignalP"/>
    </source>
</evidence>
<evidence type="ECO:0000256" key="3">
    <source>
        <dbReference type="ARBA" id="ARBA00022748"/>
    </source>
</evidence>
<gene>
    <name evidence="11" type="ORF">ParKJ_33970</name>
</gene>
<feature type="transmembrane region" description="Helical" evidence="7">
    <location>
        <begin position="372"/>
        <end position="392"/>
    </location>
</feature>
<evidence type="ECO:0000256" key="7">
    <source>
        <dbReference type="SAM" id="Phobius"/>
    </source>
</evidence>
<dbReference type="AlphaFoldDB" id="A0AAP5UXJ5"/>
<dbReference type="EMBL" id="JANSLM010000017">
    <property type="protein sequence ID" value="MDT8842443.1"/>
    <property type="molecule type" value="Genomic_DNA"/>
</dbReference>
<evidence type="ECO:0000256" key="5">
    <source>
        <dbReference type="ARBA" id="ARBA00023136"/>
    </source>
</evidence>
<feature type="transmembrane region" description="Helical" evidence="7">
    <location>
        <begin position="450"/>
        <end position="471"/>
    </location>
</feature>
<dbReference type="Proteomes" id="UP001246473">
    <property type="component" value="Unassembled WGS sequence"/>
</dbReference>
<dbReference type="InterPro" id="IPR003834">
    <property type="entry name" value="Cyt_c_assmbl_TM_dom"/>
</dbReference>
<evidence type="ECO:0000259" key="10">
    <source>
        <dbReference type="Pfam" id="PF11412"/>
    </source>
</evidence>
<dbReference type="RefSeq" id="WP_106356333.1">
    <property type="nucleotide sequence ID" value="NZ_JANSLM010000017.1"/>
</dbReference>
<dbReference type="SUPFAM" id="SSF52833">
    <property type="entry name" value="Thioredoxin-like"/>
    <property type="match status" value="1"/>
</dbReference>
<dbReference type="PANTHER" id="PTHR32234:SF3">
    <property type="entry name" value="SUPPRESSION OF COPPER SENSITIVITY PROTEIN"/>
    <property type="match status" value="1"/>
</dbReference>
<dbReference type="InterPro" id="IPR035671">
    <property type="entry name" value="DsbD_gamma"/>
</dbReference>
<evidence type="ECO:0000256" key="6">
    <source>
        <dbReference type="ARBA" id="ARBA00023284"/>
    </source>
</evidence>
<feature type="transmembrane region" description="Helical" evidence="7">
    <location>
        <begin position="287"/>
        <end position="312"/>
    </location>
</feature>
<feature type="chain" id="PRO_5042965091" evidence="8">
    <location>
        <begin position="28"/>
        <end position="700"/>
    </location>
</feature>
<keyword evidence="3" id="KW-0201">Cytochrome c-type biogenesis</keyword>
<feature type="transmembrane region" description="Helical" evidence="7">
    <location>
        <begin position="333"/>
        <end position="352"/>
    </location>
</feature>
<keyword evidence="4 7" id="KW-1133">Transmembrane helix</keyword>
<organism evidence="11 12">
    <name type="scientific">Paraburkholderia fungorum</name>
    <dbReference type="NCBI Taxonomy" id="134537"/>
    <lineage>
        <taxon>Bacteria</taxon>
        <taxon>Pseudomonadati</taxon>
        <taxon>Pseudomonadota</taxon>
        <taxon>Betaproteobacteria</taxon>
        <taxon>Burkholderiales</taxon>
        <taxon>Burkholderiaceae</taxon>
        <taxon>Paraburkholderia</taxon>
    </lineage>
</organism>
<dbReference type="GO" id="GO:0045454">
    <property type="term" value="P:cell redox homeostasis"/>
    <property type="evidence" value="ECO:0007669"/>
    <property type="project" value="TreeGrafter"/>
</dbReference>